<keyword evidence="2 6" id="KW-0328">Glycosyltransferase</keyword>
<proteinExistence type="inferred from homology"/>
<comment type="caution">
    <text evidence="6">The sequence shown here is derived from an EMBL/GenBank/DDBJ whole genome shotgun (WGS) entry which is preliminary data.</text>
</comment>
<reference evidence="7" key="1">
    <citation type="journal article" date="2019" name="Int. J. Syst. Evol. Microbiol.">
        <title>The Global Catalogue of Microorganisms (GCM) 10K type strain sequencing project: providing services to taxonomists for standard genome sequencing and annotation.</title>
        <authorList>
            <consortium name="The Broad Institute Genomics Platform"/>
            <consortium name="The Broad Institute Genome Sequencing Center for Infectious Disease"/>
            <person name="Wu L."/>
            <person name="Ma J."/>
        </authorList>
    </citation>
    <scope>NUCLEOTIDE SEQUENCE [LARGE SCALE GENOMIC DNA]</scope>
    <source>
        <strain evidence="7">CECT 8979</strain>
    </source>
</reference>
<dbReference type="RefSeq" id="WP_386099297.1">
    <property type="nucleotide sequence ID" value="NZ_JBHSAT010000004.1"/>
</dbReference>
<comment type="similarity">
    <text evidence="1">Belongs to the glycosyltransferase group 1 family. Glycosyltransferase 4 subfamily.</text>
</comment>
<evidence type="ECO:0000259" key="4">
    <source>
        <dbReference type="Pfam" id="PF00534"/>
    </source>
</evidence>
<sequence>MKIAMVSPGRDNYSETFIKAQKDGLHDVLFFYDGEIPKQLEGYGKLVEAPKVYLYKIKRLLGINALTDAEQGFKEALKIHKAQVIITHFGPTAVKVLDVCQLLDLPLIAHFHGYDASMFRILEEYNNAYKEVFKYAHSIISVSNDMTEALIALGCPKNKIVYNPCTPDPDFLEIKPFYESNNILAVGRFTEKKGPQTSVKAFASLCLKYPNAQLIMIGDGPEIMECRALVEGLGLENRILFKGALPKRDIMDWMSKSRAFIQHSVTAKNGDKEGTPVAILEAGLAGLPVISTRHAGIKDVVKHNETGLLCEENDLLAYTKNLDTIMASSRLAMELGQNAKNYIYNNFNRKNQLQKLEKLLLSACMDAI</sequence>
<dbReference type="Pfam" id="PF00534">
    <property type="entry name" value="Glycos_transf_1"/>
    <property type="match status" value="1"/>
</dbReference>
<dbReference type="Proteomes" id="UP001595812">
    <property type="component" value="Unassembled WGS sequence"/>
</dbReference>
<dbReference type="Pfam" id="PF13439">
    <property type="entry name" value="Glyco_transf_4"/>
    <property type="match status" value="1"/>
</dbReference>
<dbReference type="InterPro" id="IPR028098">
    <property type="entry name" value="Glyco_trans_4-like_N"/>
</dbReference>
<dbReference type="EC" id="2.4.-.-" evidence="6"/>
<dbReference type="PANTHER" id="PTHR12526">
    <property type="entry name" value="GLYCOSYLTRANSFERASE"/>
    <property type="match status" value="1"/>
</dbReference>
<evidence type="ECO:0000256" key="1">
    <source>
        <dbReference type="ARBA" id="ARBA00009481"/>
    </source>
</evidence>
<keyword evidence="7" id="KW-1185">Reference proteome</keyword>
<organism evidence="6 7">
    <name type="scientific">Winogradskyella maritima</name>
    <dbReference type="NCBI Taxonomy" id="1517766"/>
    <lineage>
        <taxon>Bacteria</taxon>
        <taxon>Pseudomonadati</taxon>
        <taxon>Bacteroidota</taxon>
        <taxon>Flavobacteriia</taxon>
        <taxon>Flavobacteriales</taxon>
        <taxon>Flavobacteriaceae</taxon>
        <taxon>Winogradskyella</taxon>
    </lineage>
</organism>
<dbReference type="InterPro" id="IPR001296">
    <property type="entry name" value="Glyco_trans_1"/>
</dbReference>
<dbReference type="PANTHER" id="PTHR12526:SF640">
    <property type="entry name" value="COLANIC ACID BIOSYNTHESIS GLYCOSYLTRANSFERASE WCAL-RELATED"/>
    <property type="match status" value="1"/>
</dbReference>
<dbReference type="Gene3D" id="3.40.50.2000">
    <property type="entry name" value="Glycogen Phosphorylase B"/>
    <property type="match status" value="2"/>
</dbReference>
<keyword evidence="3 6" id="KW-0808">Transferase</keyword>
<evidence type="ECO:0000313" key="6">
    <source>
        <dbReference type="EMBL" id="MFC3877292.1"/>
    </source>
</evidence>
<name>A0ABV8AGS4_9FLAO</name>
<protein>
    <submittedName>
        <fullName evidence="6">Glycosyltransferase</fullName>
        <ecNumber evidence="6">2.4.-.-</ecNumber>
    </submittedName>
</protein>
<feature type="domain" description="Glycosyl transferase family 1" evidence="4">
    <location>
        <begin position="179"/>
        <end position="341"/>
    </location>
</feature>
<accession>A0ABV8AGS4</accession>
<evidence type="ECO:0000256" key="2">
    <source>
        <dbReference type="ARBA" id="ARBA00022676"/>
    </source>
</evidence>
<dbReference type="EMBL" id="JBHSAT010000004">
    <property type="protein sequence ID" value="MFC3877292.1"/>
    <property type="molecule type" value="Genomic_DNA"/>
</dbReference>
<gene>
    <name evidence="6" type="ORF">ACFOSX_08620</name>
</gene>
<feature type="domain" description="Glycosyltransferase subfamily 4-like N-terminal" evidence="5">
    <location>
        <begin position="21"/>
        <end position="168"/>
    </location>
</feature>
<evidence type="ECO:0000313" key="7">
    <source>
        <dbReference type="Proteomes" id="UP001595812"/>
    </source>
</evidence>
<evidence type="ECO:0000256" key="3">
    <source>
        <dbReference type="ARBA" id="ARBA00022679"/>
    </source>
</evidence>
<dbReference type="SUPFAM" id="SSF53756">
    <property type="entry name" value="UDP-Glycosyltransferase/glycogen phosphorylase"/>
    <property type="match status" value="1"/>
</dbReference>
<evidence type="ECO:0000259" key="5">
    <source>
        <dbReference type="Pfam" id="PF13439"/>
    </source>
</evidence>
<dbReference type="GO" id="GO:0016757">
    <property type="term" value="F:glycosyltransferase activity"/>
    <property type="evidence" value="ECO:0007669"/>
    <property type="project" value="UniProtKB-KW"/>
</dbReference>